<dbReference type="AlphaFoldDB" id="A0A6G1JMM2"/>
<name>A0A6G1JMM2_9PLEO</name>
<gene>
    <name evidence="2" type="ORF">K458DRAFT_381262</name>
</gene>
<feature type="region of interest" description="Disordered" evidence="1">
    <location>
        <begin position="148"/>
        <end position="169"/>
    </location>
</feature>
<dbReference type="OrthoDB" id="3801000at2759"/>
<dbReference type="EMBL" id="MU005569">
    <property type="protein sequence ID" value="KAF2691403.1"/>
    <property type="molecule type" value="Genomic_DNA"/>
</dbReference>
<keyword evidence="3" id="KW-1185">Reference proteome</keyword>
<proteinExistence type="predicted"/>
<feature type="compositionally biased region" description="Basic and acidic residues" evidence="1">
    <location>
        <begin position="158"/>
        <end position="169"/>
    </location>
</feature>
<organism evidence="2 3">
    <name type="scientific">Lentithecium fluviatile CBS 122367</name>
    <dbReference type="NCBI Taxonomy" id="1168545"/>
    <lineage>
        <taxon>Eukaryota</taxon>
        <taxon>Fungi</taxon>
        <taxon>Dikarya</taxon>
        <taxon>Ascomycota</taxon>
        <taxon>Pezizomycotina</taxon>
        <taxon>Dothideomycetes</taxon>
        <taxon>Pleosporomycetidae</taxon>
        <taxon>Pleosporales</taxon>
        <taxon>Massarineae</taxon>
        <taxon>Lentitheciaceae</taxon>
        <taxon>Lentithecium</taxon>
    </lineage>
</organism>
<evidence type="ECO:0000256" key="1">
    <source>
        <dbReference type="SAM" id="MobiDB-lite"/>
    </source>
</evidence>
<reference evidence="2" key="1">
    <citation type="journal article" date="2020" name="Stud. Mycol.">
        <title>101 Dothideomycetes genomes: a test case for predicting lifestyles and emergence of pathogens.</title>
        <authorList>
            <person name="Haridas S."/>
            <person name="Albert R."/>
            <person name="Binder M."/>
            <person name="Bloem J."/>
            <person name="Labutti K."/>
            <person name="Salamov A."/>
            <person name="Andreopoulos B."/>
            <person name="Baker S."/>
            <person name="Barry K."/>
            <person name="Bills G."/>
            <person name="Bluhm B."/>
            <person name="Cannon C."/>
            <person name="Castanera R."/>
            <person name="Culley D."/>
            <person name="Daum C."/>
            <person name="Ezra D."/>
            <person name="Gonzalez J."/>
            <person name="Henrissat B."/>
            <person name="Kuo A."/>
            <person name="Liang C."/>
            <person name="Lipzen A."/>
            <person name="Lutzoni F."/>
            <person name="Magnuson J."/>
            <person name="Mondo S."/>
            <person name="Nolan M."/>
            <person name="Ohm R."/>
            <person name="Pangilinan J."/>
            <person name="Park H.-J."/>
            <person name="Ramirez L."/>
            <person name="Alfaro M."/>
            <person name="Sun H."/>
            <person name="Tritt A."/>
            <person name="Yoshinaga Y."/>
            <person name="Zwiers L.-H."/>
            <person name="Turgeon B."/>
            <person name="Goodwin S."/>
            <person name="Spatafora J."/>
            <person name="Crous P."/>
            <person name="Grigoriev I."/>
        </authorList>
    </citation>
    <scope>NUCLEOTIDE SEQUENCE</scope>
    <source>
        <strain evidence="2">CBS 122367</strain>
    </source>
</reference>
<protein>
    <submittedName>
        <fullName evidence="2">Uncharacterized protein</fullName>
    </submittedName>
</protein>
<feature type="region of interest" description="Disordered" evidence="1">
    <location>
        <begin position="194"/>
        <end position="219"/>
    </location>
</feature>
<sequence length="219" mass="23921">MATSSSDGCSFYPNFTWDSSFCWSAGPPTEYAENVTFYTRYFNISTIGTFNSEPVTGFEEPTTSDFDRCLPGPTTCDLTYTGGSCPQSYSAVYQEAEAGVTTEYCCPSEQQTTGDERGVMEKSELPGESLPRHDIAKEAFSAPVFEMADTSGPTELGEGEKEKEDGKKDEVLHCGVVDKETAEHVQEKLLKDVVMEGSGDKKEEGELQDNAKEERIGGP</sequence>
<dbReference type="Proteomes" id="UP000799291">
    <property type="component" value="Unassembled WGS sequence"/>
</dbReference>
<evidence type="ECO:0000313" key="3">
    <source>
        <dbReference type="Proteomes" id="UP000799291"/>
    </source>
</evidence>
<evidence type="ECO:0000313" key="2">
    <source>
        <dbReference type="EMBL" id="KAF2691403.1"/>
    </source>
</evidence>
<accession>A0A6G1JMM2</accession>